<evidence type="ECO:0000313" key="2">
    <source>
        <dbReference type="EMBL" id="MDY6550982.1"/>
    </source>
</evidence>
<comment type="caution">
    <text evidence="3">The sequence shown here is derived from an EMBL/GenBank/DDBJ whole genome shotgun (WGS) entry which is preliminary data.</text>
</comment>
<dbReference type="RefSeq" id="WP_154771979.1">
    <property type="nucleotide sequence ID" value="NZ_JAXHPD010000014.1"/>
</dbReference>
<dbReference type="EMBL" id="WLYL01000004">
    <property type="protein sequence ID" value="MTD10338.1"/>
    <property type="molecule type" value="Genomic_DNA"/>
</dbReference>
<reference evidence="2" key="3">
    <citation type="submission" date="2023-11" db="EMBL/GenBank/DDBJ databases">
        <authorList>
            <person name="Kyselkova M."/>
            <person name="Xanthopoulou K."/>
            <person name="Shestivska V."/>
            <person name="Spanelova P."/>
            <person name="Maixnerova M."/>
            <person name="Higgins P.G."/>
            <person name="Nemec A."/>
        </authorList>
    </citation>
    <scope>NUCLEOTIDE SEQUENCE</scope>
    <source>
        <strain evidence="2">ANC 7225</strain>
    </source>
</reference>
<proteinExistence type="predicted"/>
<sequence>MHLSLLQALIRNEVPPQTIHIQQLFEMSEKYQDPLSSEYKLVELALNIVLGSYLEKAHKLL</sequence>
<dbReference type="EMBL" id="JAXHPO010000043">
    <property type="protein sequence ID" value="MDY6550982.1"/>
    <property type="molecule type" value="Genomic_DNA"/>
</dbReference>
<organism evidence="3 4">
    <name type="scientific">Acinetobacter faecalis</name>
    <dbReference type="NCBI Taxonomy" id="2665161"/>
    <lineage>
        <taxon>Bacteria</taxon>
        <taxon>Pseudomonadati</taxon>
        <taxon>Pseudomonadota</taxon>
        <taxon>Gammaproteobacteria</taxon>
        <taxon>Moraxellales</taxon>
        <taxon>Moraxellaceae</taxon>
        <taxon>Acinetobacter</taxon>
    </lineage>
</organism>
<dbReference type="EMBL" id="JAXHPL010000110">
    <property type="protein sequence ID" value="MDY6487976.1"/>
    <property type="molecule type" value="Genomic_DNA"/>
</dbReference>
<evidence type="ECO:0000313" key="5">
    <source>
        <dbReference type="Proteomes" id="UP001278995"/>
    </source>
</evidence>
<reference evidence="3 4" key="1">
    <citation type="submission" date="2019-11" db="EMBL/GenBank/DDBJ databases">
        <authorList>
            <person name="An D."/>
        </authorList>
    </citation>
    <scope>NUCLEOTIDE SEQUENCE [LARGE SCALE GENOMIC DNA]</scope>
    <source>
        <strain evidence="3 4">YIM 103518</strain>
    </source>
</reference>
<name>A0A6L6GCT9_9GAMM</name>
<dbReference type="AlphaFoldDB" id="A0A6L6GCT9"/>
<dbReference type="Proteomes" id="UP001278995">
    <property type="component" value="Unassembled WGS sequence"/>
</dbReference>
<evidence type="ECO:0000313" key="3">
    <source>
        <dbReference type="EMBL" id="MTD10338.1"/>
    </source>
</evidence>
<evidence type="ECO:0000313" key="6">
    <source>
        <dbReference type="Proteomes" id="UP001284094"/>
    </source>
</evidence>
<reference evidence="2 6" key="4">
    <citation type="journal article" date="2024" name="Syst. Appl. Microbiol.">
        <title>Evidence for the occurrence of Acinetobacter faecalis in cattle feces and its emended description.</title>
        <authorList>
            <person name="Kyselkova M."/>
            <person name="Xanthopoulou K."/>
            <person name="Shestivska V."/>
            <person name="Spanelova P."/>
            <person name="Maixnerova M."/>
            <person name="Higgins P.G."/>
            <person name="Nemec A."/>
        </authorList>
    </citation>
    <scope>NUCLEOTIDE SEQUENCE [LARGE SCALE GENOMIC DNA]</scope>
    <source>
        <strain evidence="2 6">ANC 7225</strain>
    </source>
</reference>
<gene>
    <name evidence="3" type="ORF">GIX10_02575</name>
    <name evidence="2" type="ORF">SKM48_09455</name>
    <name evidence="1" type="ORF">SKM51_12370</name>
</gene>
<dbReference type="GeneID" id="86889153"/>
<keyword evidence="6" id="KW-1185">Reference proteome</keyword>
<evidence type="ECO:0000313" key="1">
    <source>
        <dbReference type="EMBL" id="MDY6487976.1"/>
    </source>
</evidence>
<dbReference type="Proteomes" id="UP001284094">
    <property type="component" value="Unassembled WGS sequence"/>
</dbReference>
<dbReference type="Proteomes" id="UP000473854">
    <property type="component" value="Unassembled WGS sequence"/>
</dbReference>
<evidence type="ECO:0000313" key="4">
    <source>
        <dbReference type="Proteomes" id="UP000473854"/>
    </source>
</evidence>
<protein>
    <submittedName>
        <fullName evidence="3">Uncharacterized protein</fullName>
    </submittedName>
</protein>
<reference evidence="1 5" key="2">
    <citation type="submission" date="2023-11" db="EMBL/GenBank/DDBJ databases">
        <title>The common occurrence of Acinetobacte faecalis in cattle feces and its emended description.</title>
        <authorList>
            <person name="Kyselkova M."/>
            <person name="Xanthopoulou K."/>
            <person name="Shestivska V."/>
            <person name="Spanelova P."/>
            <person name="Maixnerova M."/>
            <person name="Higgins P.G."/>
            <person name="Nemec A."/>
        </authorList>
    </citation>
    <scope>NUCLEOTIDE SEQUENCE [LARGE SCALE GENOMIC DNA]</scope>
    <source>
        <strain evidence="1 5">ANC 7483</strain>
    </source>
</reference>
<accession>A0A6L6GCT9</accession>